<organism evidence="3 4">
    <name type="scientific">Solidesulfovibrio carbinolicus</name>
    <dbReference type="NCBI Taxonomy" id="296842"/>
    <lineage>
        <taxon>Bacteria</taxon>
        <taxon>Pseudomonadati</taxon>
        <taxon>Thermodesulfobacteriota</taxon>
        <taxon>Desulfovibrionia</taxon>
        <taxon>Desulfovibrionales</taxon>
        <taxon>Desulfovibrionaceae</taxon>
        <taxon>Solidesulfovibrio</taxon>
    </lineage>
</organism>
<proteinExistence type="predicted"/>
<dbReference type="CDD" id="cd00229">
    <property type="entry name" value="SGNH_hydrolase"/>
    <property type="match status" value="1"/>
</dbReference>
<feature type="domain" description="SGNH hydrolase-type esterase" evidence="2">
    <location>
        <begin position="101"/>
        <end position="364"/>
    </location>
</feature>
<dbReference type="EMBL" id="CP026538">
    <property type="protein sequence ID" value="QAZ69214.1"/>
    <property type="molecule type" value="Genomic_DNA"/>
</dbReference>
<evidence type="ECO:0000313" key="3">
    <source>
        <dbReference type="EMBL" id="QAZ69214.1"/>
    </source>
</evidence>
<keyword evidence="4" id="KW-1185">Reference proteome</keyword>
<reference evidence="3 4" key="1">
    <citation type="submission" date="2018-02" db="EMBL/GenBank/DDBJ databases">
        <title>Genome sequence of Desulfovibrio carbinolicus DSM 3852.</title>
        <authorList>
            <person name="Wilbanks E."/>
            <person name="Skennerton C.T."/>
            <person name="Orphan V.J."/>
        </authorList>
    </citation>
    <scope>NUCLEOTIDE SEQUENCE [LARGE SCALE GENOMIC DNA]</scope>
    <source>
        <strain evidence="3 4">DSM 3852</strain>
    </source>
</reference>
<dbReference type="InterPro" id="IPR013830">
    <property type="entry name" value="SGNH_hydro"/>
</dbReference>
<feature type="transmembrane region" description="Helical" evidence="1">
    <location>
        <begin position="12"/>
        <end position="36"/>
    </location>
</feature>
<dbReference type="GO" id="GO:0016788">
    <property type="term" value="F:hydrolase activity, acting on ester bonds"/>
    <property type="evidence" value="ECO:0007669"/>
    <property type="project" value="UniProtKB-ARBA"/>
</dbReference>
<evidence type="ECO:0000256" key="1">
    <source>
        <dbReference type="SAM" id="Phobius"/>
    </source>
</evidence>
<accession>A0A4P6HR48</accession>
<dbReference type="Proteomes" id="UP000293296">
    <property type="component" value="Chromosome"/>
</dbReference>
<dbReference type="RefSeq" id="WP_129355401.1">
    <property type="nucleotide sequence ID" value="NZ_CP026538.1"/>
</dbReference>
<dbReference type="Gene3D" id="3.40.50.1110">
    <property type="entry name" value="SGNH hydrolase"/>
    <property type="match status" value="1"/>
</dbReference>
<dbReference type="KEGG" id="dcb:C3Y92_19005"/>
<dbReference type="Pfam" id="PF13472">
    <property type="entry name" value="Lipase_GDSL_2"/>
    <property type="match status" value="1"/>
</dbReference>
<gene>
    <name evidence="3" type="ORF">C3Y92_19005</name>
</gene>
<evidence type="ECO:0000313" key="4">
    <source>
        <dbReference type="Proteomes" id="UP000293296"/>
    </source>
</evidence>
<sequence>MRDIPAAHWCDRAIAWASCAVFLAFLLLHLGIHGYWALTDTTPPDVVEPRAYANVLGDLEPRLSVVAREIPGLPYAVGIDAEGWRRTGPAADTPDPLRVLCLGDSFTYGVGVADREAYPALLETYLRKRFPARGVSVVNAGVPFYDIFDELSYYREKGRLLRPDLVIVQFYANDLEAMAGSFFREDLKVRQGGRYNPFDQGLGREKVERVLISWFEAQVPWLMDGLRNRPSSGGPSPAASGPFKAYHLQATPEEKRHLNDKAALLDAASLPAMERFWDNYRKALLELRDAVRADGAQLLLFLAPDVLQMRENKNAPGAALVEACRAAGIPVLDMTTVLRSMSGDNPDLFYLTPKNNHPNVHGHTVMAKLLAESLGYDQAGRLRVDPAAEAFAYADPIVRILRFSPQGIAAEREGPMTVVPVRSDNLAFFDVTMEGGNHINGLRPDLRRKPTGELVVRIDADMPLDMVSVTLFRRVFPPVNGFVQLAWSRDGTRYEQLQFVSDSAGDGAAGFENGRLSEIDLRQAPCARLYLRLVVHNEACVFGETADLPWRRFEIVGYPSQALYPRSHR</sequence>
<dbReference type="AlphaFoldDB" id="A0A4P6HR48"/>
<keyword evidence="1" id="KW-0472">Membrane</keyword>
<evidence type="ECO:0000259" key="2">
    <source>
        <dbReference type="Pfam" id="PF13472"/>
    </source>
</evidence>
<dbReference type="OrthoDB" id="5509416at2"/>
<name>A0A4P6HR48_9BACT</name>
<keyword evidence="1" id="KW-1133">Transmembrane helix</keyword>
<dbReference type="SUPFAM" id="SSF52266">
    <property type="entry name" value="SGNH hydrolase"/>
    <property type="match status" value="1"/>
</dbReference>
<keyword evidence="1" id="KW-0812">Transmembrane</keyword>
<dbReference type="InterPro" id="IPR036514">
    <property type="entry name" value="SGNH_hydro_sf"/>
</dbReference>
<protein>
    <recommendedName>
        <fullName evidence="2">SGNH hydrolase-type esterase domain-containing protein</fullName>
    </recommendedName>
</protein>